<gene>
    <name evidence="3" type="ORF">GTW20_09185</name>
</gene>
<accession>A0A7K2IR45</accession>
<dbReference type="AlphaFoldDB" id="A0A7K2IR45"/>
<dbReference type="GO" id="GO:0004674">
    <property type="term" value="F:protein serine/threonine kinase activity"/>
    <property type="evidence" value="ECO:0007669"/>
    <property type="project" value="UniProtKB-KW"/>
</dbReference>
<dbReference type="Gene3D" id="1.50.10.10">
    <property type="match status" value="2"/>
</dbReference>
<dbReference type="Pfam" id="PF25816">
    <property type="entry name" value="RamC_N"/>
    <property type="match status" value="1"/>
</dbReference>
<dbReference type="NCBIfam" id="NF038151">
    <property type="entry name" value="lanthi_synth_III"/>
    <property type="match status" value="1"/>
</dbReference>
<keyword evidence="3" id="KW-0723">Serine/threonine-protein kinase</keyword>
<dbReference type="GO" id="GO:0005975">
    <property type="term" value="P:carbohydrate metabolic process"/>
    <property type="evidence" value="ECO:0007669"/>
    <property type="project" value="InterPro"/>
</dbReference>
<dbReference type="Gene3D" id="3.30.200.20">
    <property type="entry name" value="Phosphorylase Kinase, domain 1"/>
    <property type="match status" value="1"/>
</dbReference>
<organism evidence="3 4">
    <name type="scientific">Nocardiopsis alba</name>
    <dbReference type="NCBI Taxonomy" id="53437"/>
    <lineage>
        <taxon>Bacteria</taxon>
        <taxon>Bacillati</taxon>
        <taxon>Actinomycetota</taxon>
        <taxon>Actinomycetes</taxon>
        <taxon>Streptosporangiales</taxon>
        <taxon>Nocardiopsidaceae</taxon>
        <taxon>Nocardiopsis</taxon>
    </lineage>
</organism>
<feature type="domain" description="Protein kinase" evidence="2">
    <location>
        <begin position="230"/>
        <end position="525"/>
    </location>
</feature>
<reference evidence="3 4" key="1">
    <citation type="journal article" date="2019" name="Nat. Commun.">
        <title>The antimicrobial potential of Streptomyces from insect microbiomes.</title>
        <authorList>
            <person name="Chevrette M.G."/>
            <person name="Carlson C.M."/>
            <person name="Ortega H.E."/>
            <person name="Thomas C."/>
            <person name="Ananiev G.E."/>
            <person name="Barns K.J."/>
            <person name="Book A.J."/>
            <person name="Cagnazzo J."/>
            <person name="Carlos C."/>
            <person name="Flanigan W."/>
            <person name="Grubbs K.J."/>
            <person name="Horn H.A."/>
            <person name="Hoffmann F.M."/>
            <person name="Klassen J.L."/>
            <person name="Knack J.J."/>
            <person name="Lewin G.R."/>
            <person name="McDonald B.R."/>
            <person name="Muller L."/>
            <person name="Melo W.G.P."/>
            <person name="Pinto-Tomas A.A."/>
            <person name="Schmitz A."/>
            <person name="Wendt-Pienkowski E."/>
            <person name="Wildman S."/>
            <person name="Zhao M."/>
            <person name="Zhang F."/>
            <person name="Bugni T.S."/>
            <person name="Andes D.R."/>
            <person name="Pupo M.T."/>
            <person name="Currie C.R."/>
        </authorList>
    </citation>
    <scope>NUCLEOTIDE SEQUENCE [LARGE SCALE GENOMIC DNA]</scope>
    <source>
        <strain evidence="3 4">SID5840</strain>
    </source>
</reference>
<dbReference type="RefSeq" id="WP_161110746.1">
    <property type="nucleotide sequence ID" value="NZ_WWHY01000001.1"/>
</dbReference>
<dbReference type="SMART" id="SM01260">
    <property type="entry name" value="LANC_like"/>
    <property type="match status" value="1"/>
</dbReference>
<protein>
    <submittedName>
        <fullName evidence="3">Serine/threonine protein kinase</fullName>
    </submittedName>
</protein>
<dbReference type="SUPFAM" id="SSF56112">
    <property type="entry name" value="Protein kinase-like (PK-like)"/>
    <property type="match status" value="1"/>
</dbReference>
<dbReference type="InterPro" id="IPR058053">
    <property type="entry name" value="RamC_C"/>
</dbReference>
<dbReference type="SMART" id="SM00220">
    <property type="entry name" value="S_TKc"/>
    <property type="match status" value="1"/>
</dbReference>
<dbReference type="InterPro" id="IPR007822">
    <property type="entry name" value="LANC-like"/>
</dbReference>
<dbReference type="CDD" id="cd04791">
    <property type="entry name" value="LanC_SerThrkinase"/>
    <property type="match status" value="1"/>
</dbReference>
<name>A0A7K2IR45_9ACTN</name>
<dbReference type="SUPFAM" id="SSF158745">
    <property type="entry name" value="LanC-like"/>
    <property type="match status" value="1"/>
</dbReference>
<sequence>MFDNMEIYIQADPLFYEDPRRWVQGPPFLKTHGFSVSERRVPDGWSRRDHGLWTHVSPDGVVLPEQGWKIHVSATLDNGDALCDEVWDYCVAEGLPFKYLLDRRIQYLCNSKYAPRGSSGKLITIYPRDEEELEKVLTGLGERVGGHEGPYILSDLRWEQGPLYVRYGAFADLQCLDIDGRPVPAMRRPDGVLVPDRRRPGFSVPPWVSPPEFLERQMRARGGSEEARPYRVDKALHFSNSGGVYLATRLSDGERVVLKEARPHTGVDGNGEDAIVRQEREKRALRRLDGIPGVPRLYDEFTMGGHGFLVQEYREGLPMYSWCAAHHPLVLRAHPSREEIAEFTERMLKVLRTVEEIVRAIHDRGMVAGDLHLNNVLVGPDDQVTVIDFEQSFEVGEDWTPGLGAPGFMVAHREGRGIDEHSLALLRLTAFLAFAPISTMAPGKIRSYADLVERTFPVPRGWTRPSVEQLTAGGEGTDPARDIESPAELESLLAAGIRAAATPDREDRLFPGDIEQCVSGGYGFAHGAAGILWALDVCGHGRRPEYEEWFVSSVFRQRRLAPGFYDGVAGIAYTLDHLGYRKEAVELIDRHSDTPTGGLSLFSGLPGIGASLLHLSRGGGEPRFLDKALELADEIGDRVTGVRLPGSAGTGTELRAGLMRGWTGAALFYVRLYERTLDEGCLDLAVRALHRDLDQCTENDDGALLVSDRGIRGLPHIEGGGLGLALVAQEILAYREDGRLRESIPDLARSAHPVLTVRGDLMFGKGGQIAALARLGAEKSAVDDRVDELRSFLVPYKGGLALPSGRGFRLSMDLATGSAGLLLALATARGNGGPFLPLFRDLSIDTGVGGA</sequence>
<keyword evidence="3" id="KW-0418">Kinase</keyword>
<dbReference type="GO" id="GO:0031179">
    <property type="term" value="P:peptide modification"/>
    <property type="evidence" value="ECO:0007669"/>
    <property type="project" value="InterPro"/>
</dbReference>
<dbReference type="InterPro" id="IPR012341">
    <property type="entry name" value="6hp_glycosidase-like_sf"/>
</dbReference>
<dbReference type="PROSITE" id="PS50011">
    <property type="entry name" value="PROTEIN_KINASE_DOM"/>
    <property type="match status" value="1"/>
</dbReference>
<keyword evidence="3" id="KW-0808">Transferase</keyword>
<dbReference type="Proteomes" id="UP000467124">
    <property type="component" value="Unassembled WGS sequence"/>
</dbReference>
<dbReference type="InterPro" id="IPR057929">
    <property type="entry name" value="RamC_N"/>
</dbReference>
<dbReference type="InterPro" id="IPR011009">
    <property type="entry name" value="Kinase-like_dom_sf"/>
</dbReference>
<evidence type="ECO:0000313" key="3">
    <source>
        <dbReference type="EMBL" id="MYR32440.1"/>
    </source>
</evidence>
<dbReference type="Gene3D" id="1.10.510.10">
    <property type="entry name" value="Transferase(Phosphotransferase) domain 1"/>
    <property type="match status" value="1"/>
</dbReference>
<dbReference type="EMBL" id="WWHY01000001">
    <property type="protein sequence ID" value="MYR32440.1"/>
    <property type="molecule type" value="Genomic_DNA"/>
</dbReference>
<dbReference type="GO" id="GO:0005524">
    <property type="term" value="F:ATP binding"/>
    <property type="evidence" value="ECO:0007669"/>
    <property type="project" value="InterPro"/>
</dbReference>
<evidence type="ECO:0000313" key="4">
    <source>
        <dbReference type="Proteomes" id="UP000467124"/>
    </source>
</evidence>
<evidence type="ECO:0000256" key="1">
    <source>
        <dbReference type="SAM" id="MobiDB-lite"/>
    </source>
</evidence>
<evidence type="ECO:0000259" key="2">
    <source>
        <dbReference type="PROSITE" id="PS50011"/>
    </source>
</evidence>
<feature type="region of interest" description="Disordered" evidence="1">
    <location>
        <begin position="463"/>
        <end position="482"/>
    </location>
</feature>
<dbReference type="InterPro" id="IPR000719">
    <property type="entry name" value="Prot_kinase_dom"/>
</dbReference>
<comment type="caution">
    <text evidence="3">The sequence shown here is derived from an EMBL/GenBank/DDBJ whole genome shotgun (WGS) entry which is preliminary data.</text>
</comment>
<proteinExistence type="predicted"/>
<dbReference type="InterPro" id="IPR053524">
    <property type="entry name" value="Aerial_hyphae_peptide-synth"/>
</dbReference>